<dbReference type="Proteomes" id="UP000664034">
    <property type="component" value="Unassembled WGS sequence"/>
</dbReference>
<gene>
    <name evidence="2" type="ORF">J2I47_23900</name>
</gene>
<dbReference type="EMBL" id="JAFMYV010000016">
    <property type="protein sequence ID" value="MBO0939615.1"/>
    <property type="molecule type" value="Genomic_DNA"/>
</dbReference>
<accession>A0A939GMM9</accession>
<evidence type="ECO:0000256" key="1">
    <source>
        <dbReference type="SAM" id="SignalP"/>
    </source>
</evidence>
<keyword evidence="1" id="KW-0732">Signal</keyword>
<proteinExistence type="predicted"/>
<evidence type="ECO:0000313" key="3">
    <source>
        <dbReference type="Proteomes" id="UP000664034"/>
    </source>
</evidence>
<feature type="chain" id="PRO_5036699607" description="Carbohydrate binding domain-containing protein" evidence="1">
    <location>
        <begin position="22"/>
        <end position="194"/>
    </location>
</feature>
<sequence>MHLLRCSVLVLSVALLFNACKKEEAQPQAPLVTNGDIEQKYQGWFFNFSTPNQANPNGYDQGFTAESAASPQYSLKINCNTVKNDSAFCYYGQQNIPIKDIPVAAKLTLKAKIKTVNMKGSGVSLVIRGDKDGKTAFFMTTQGKMSINDVKEFTEYSVTVDSFPGNVDNLLFFLVYLPKTTGSVYFDDVSLTVN</sequence>
<organism evidence="2 3">
    <name type="scientific">Fibrella rubiginis</name>
    <dbReference type="NCBI Taxonomy" id="2817060"/>
    <lineage>
        <taxon>Bacteria</taxon>
        <taxon>Pseudomonadati</taxon>
        <taxon>Bacteroidota</taxon>
        <taxon>Cytophagia</taxon>
        <taxon>Cytophagales</taxon>
        <taxon>Spirosomataceae</taxon>
        <taxon>Fibrella</taxon>
    </lineage>
</organism>
<dbReference type="Gene3D" id="2.60.120.260">
    <property type="entry name" value="Galactose-binding domain-like"/>
    <property type="match status" value="1"/>
</dbReference>
<name>A0A939GMM9_9BACT</name>
<reference evidence="2" key="1">
    <citation type="submission" date="2021-03" db="EMBL/GenBank/DDBJ databases">
        <title>Fibrella sp. HMF5335 genome sequencing and assembly.</title>
        <authorList>
            <person name="Kang H."/>
            <person name="Kim H."/>
            <person name="Bae S."/>
            <person name="Joh K."/>
        </authorList>
    </citation>
    <scope>NUCLEOTIDE SEQUENCE</scope>
    <source>
        <strain evidence="2">HMF5335</strain>
    </source>
</reference>
<protein>
    <recommendedName>
        <fullName evidence="4">Carbohydrate binding domain-containing protein</fullName>
    </recommendedName>
</protein>
<dbReference type="AlphaFoldDB" id="A0A939GMM9"/>
<keyword evidence="3" id="KW-1185">Reference proteome</keyword>
<comment type="caution">
    <text evidence="2">The sequence shown here is derived from an EMBL/GenBank/DDBJ whole genome shotgun (WGS) entry which is preliminary data.</text>
</comment>
<dbReference type="RefSeq" id="WP_207367148.1">
    <property type="nucleotide sequence ID" value="NZ_JAFMYV010000016.1"/>
</dbReference>
<evidence type="ECO:0000313" key="2">
    <source>
        <dbReference type="EMBL" id="MBO0939615.1"/>
    </source>
</evidence>
<feature type="signal peptide" evidence="1">
    <location>
        <begin position="1"/>
        <end position="21"/>
    </location>
</feature>
<evidence type="ECO:0008006" key="4">
    <source>
        <dbReference type="Google" id="ProtNLM"/>
    </source>
</evidence>